<keyword evidence="1" id="KW-0479">Metal-binding</keyword>
<dbReference type="SMART" id="SM00054">
    <property type="entry name" value="EFh"/>
    <property type="match status" value="3"/>
</dbReference>
<dbReference type="PROSITE" id="PS50222">
    <property type="entry name" value="EF_HAND_2"/>
    <property type="match status" value="2"/>
</dbReference>
<dbReference type="Gene3D" id="1.10.238.10">
    <property type="entry name" value="EF-hand"/>
    <property type="match status" value="1"/>
</dbReference>
<protein>
    <recommendedName>
        <fullName evidence="4">EF-hand domain-containing protein</fullName>
    </recommendedName>
</protein>
<dbReference type="AlphaFoldDB" id="A0A0A9F3R0"/>
<feature type="domain" description="EF-hand" evidence="4">
    <location>
        <begin position="73"/>
        <end position="108"/>
    </location>
</feature>
<dbReference type="Pfam" id="PF13499">
    <property type="entry name" value="EF-hand_7"/>
    <property type="match status" value="1"/>
</dbReference>
<dbReference type="GO" id="GO:0005509">
    <property type="term" value="F:calcium ion binding"/>
    <property type="evidence" value="ECO:0007669"/>
    <property type="project" value="InterPro"/>
</dbReference>
<organism evidence="5">
    <name type="scientific">Arundo donax</name>
    <name type="common">Giant reed</name>
    <name type="synonym">Donax arundinaceus</name>
    <dbReference type="NCBI Taxonomy" id="35708"/>
    <lineage>
        <taxon>Eukaryota</taxon>
        <taxon>Viridiplantae</taxon>
        <taxon>Streptophyta</taxon>
        <taxon>Embryophyta</taxon>
        <taxon>Tracheophyta</taxon>
        <taxon>Spermatophyta</taxon>
        <taxon>Magnoliopsida</taxon>
        <taxon>Liliopsida</taxon>
        <taxon>Poales</taxon>
        <taxon>Poaceae</taxon>
        <taxon>PACMAD clade</taxon>
        <taxon>Arundinoideae</taxon>
        <taxon>Arundineae</taxon>
        <taxon>Arundo</taxon>
    </lineage>
</organism>
<accession>A0A0A9F3R0</accession>
<evidence type="ECO:0000256" key="2">
    <source>
        <dbReference type="ARBA" id="ARBA00022737"/>
    </source>
</evidence>
<dbReference type="EMBL" id="GBRH01193115">
    <property type="protein sequence ID" value="JAE04781.1"/>
    <property type="molecule type" value="Transcribed_RNA"/>
</dbReference>
<feature type="domain" description="EF-hand" evidence="4">
    <location>
        <begin position="37"/>
        <end position="72"/>
    </location>
</feature>
<keyword evidence="3" id="KW-0106">Calcium</keyword>
<evidence type="ECO:0000313" key="5">
    <source>
        <dbReference type="EMBL" id="JAE04781.1"/>
    </source>
</evidence>
<dbReference type="PANTHER" id="PTHR45942">
    <property type="entry name" value="PROTEIN PHOSPATASE 3 REGULATORY SUBUNIT B ALPHA ISOFORM TYPE 1"/>
    <property type="match status" value="1"/>
</dbReference>
<dbReference type="CDD" id="cd00051">
    <property type="entry name" value="EFh"/>
    <property type="match status" value="1"/>
</dbReference>
<sequence>MPDSDIRILMDAADVDKNGILDYGEFVAVSIHVRKIGNDEHIKKAFSYFDQNKSGYIEIEELREALADELEGNDDDIINSIIRDVDTDKDGKISFDEFAAMMKAGTDWRKASRQYSRQRFSNLSLKLQKDGSIGADTR</sequence>
<evidence type="ECO:0000256" key="1">
    <source>
        <dbReference type="ARBA" id="ARBA00022723"/>
    </source>
</evidence>
<dbReference type="InterPro" id="IPR018247">
    <property type="entry name" value="EF_Hand_1_Ca_BS"/>
</dbReference>
<dbReference type="PROSITE" id="PS00018">
    <property type="entry name" value="EF_HAND_1"/>
    <property type="match status" value="3"/>
</dbReference>
<keyword evidence="2" id="KW-0677">Repeat</keyword>
<reference evidence="5" key="2">
    <citation type="journal article" date="2015" name="Data Brief">
        <title>Shoot transcriptome of the giant reed, Arundo donax.</title>
        <authorList>
            <person name="Barrero R.A."/>
            <person name="Guerrero F.D."/>
            <person name="Moolhuijzen P."/>
            <person name="Goolsby J.A."/>
            <person name="Tidwell J."/>
            <person name="Bellgard S.E."/>
            <person name="Bellgard M.I."/>
        </authorList>
    </citation>
    <scope>NUCLEOTIDE SEQUENCE</scope>
    <source>
        <tissue evidence="5">Shoot tissue taken approximately 20 cm above the soil surface</tissue>
    </source>
</reference>
<dbReference type="SUPFAM" id="SSF47473">
    <property type="entry name" value="EF-hand"/>
    <property type="match status" value="1"/>
</dbReference>
<dbReference type="InterPro" id="IPR011992">
    <property type="entry name" value="EF-hand-dom_pair"/>
</dbReference>
<dbReference type="FunFam" id="1.10.238.10:FF:000003">
    <property type="entry name" value="Calmodulin A"/>
    <property type="match status" value="1"/>
</dbReference>
<proteinExistence type="predicted"/>
<dbReference type="InterPro" id="IPR002048">
    <property type="entry name" value="EF_hand_dom"/>
</dbReference>
<reference evidence="5" key="1">
    <citation type="submission" date="2014-09" db="EMBL/GenBank/DDBJ databases">
        <authorList>
            <person name="Magalhaes I.L.F."/>
            <person name="Oliveira U."/>
            <person name="Santos F.R."/>
            <person name="Vidigal T.H.D.A."/>
            <person name="Brescovit A.D."/>
            <person name="Santos A.J."/>
        </authorList>
    </citation>
    <scope>NUCLEOTIDE SEQUENCE</scope>
    <source>
        <tissue evidence="5">Shoot tissue taken approximately 20 cm above the soil surface</tissue>
    </source>
</reference>
<evidence type="ECO:0000259" key="4">
    <source>
        <dbReference type="PROSITE" id="PS50222"/>
    </source>
</evidence>
<evidence type="ECO:0000256" key="3">
    <source>
        <dbReference type="ARBA" id="ARBA00022837"/>
    </source>
</evidence>
<name>A0A0A9F3R0_ARUDO</name>